<name>A0A9D3LZD7_ANGAN</name>
<feature type="region of interest" description="Disordered" evidence="1">
    <location>
        <begin position="868"/>
        <end position="888"/>
    </location>
</feature>
<evidence type="ECO:0000259" key="3">
    <source>
        <dbReference type="Pfam" id="PF15865"/>
    </source>
</evidence>
<dbReference type="GO" id="GO:0036297">
    <property type="term" value="P:interstrand cross-link repair"/>
    <property type="evidence" value="ECO:0007669"/>
    <property type="project" value="InterPro"/>
</dbReference>
<accession>A0A9D3LZD7</accession>
<keyword evidence="7" id="KW-1185">Reference proteome</keyword>
<feature type="domain" description="Fanconi anaemia group A protein C-terminal" evidence="2">
    <location>
        <begin position="1238"/>
        <end position="1433"/>
    </location>
</feature>
<dbReference type="InterPro" id="IPR055387">
    <property type="entry name" value="FANCA_arcN"/>
</dbReference>
<evidence type="ECO:0000259" key="4">
    <source>
        <dbReference type="Pfam" id="PF24781"/>
    </source>
</evidence>
<sequence>MSLGASSVSLSAKKGTFSALLAAHVRKRPACGSERELQEAAIQLLNRNQNLPELLQEQVDATPCKVSCLAEEGLRGLLDKDATPGTEGLCTLGGSLLVCALQRESVRLGVPVGVLSARLMADKVRRISGSSEGVLLNSAQRAELAALVKSTQELRSLGAFSPQLFCQELWSVQTLPPLEVAWSLHSGNVLSLGTILDSEEGAGPWLEPELRALCGPMAAEDEDMRREVLTGVASVLIRAGFQETQDPGTTGRRLTQACRRVLDNMLSWVLDSVSQSQPVQSQLQVAESWVQVFDVSVCSVSVCSDVFLRFLIHSLTHTLTYKPRLKVSDAIAMQSAWSFAKTSRLLTLLYRKLSVLSSVDELLSHLLQVLETHEVNWQHVLSHLSTLLVYHPDAQHSLTEMLSRLLRSAFEGYDLESMITAFLLARQGALESPAIFPPYSQWFKMSFGSASGYHGNSKKSLVFLLKFLSDLVPFDPPQYLKVHLLHPPFVPAKHRILLLEYVSLAKTRLADLRVSVEEMGLYEDVSTATAPVQPQCQALQDVERAVSIFESTGKISAAVMEASIFRKPYFLSRFLPALLTPRVLPEMADARMAFIESLRKAEKIPPSLYSAYTQSCERERQRQLEGAGVEMREQEPQERLQCELQELRSLLSSPGREQDFLAHLSRVSEALGAVVPETEDRSLGQPAILLCPDAPPQSDQENRVVDVMVRSFCQCLMDASRINPPNRQGPWASQFVRMLLEHRQLLPALLHRLWDLLHNQGASLGGAHVLGLAAFVVHLHAFQSQCPVVESSPALLPRPLPLPEALSTALRCSTQADMGFCLRFCVAAVCYGLSRGDSTERVQQCVPSSLYRKLLYLIPRLVPGTRVGPGPVGEGPGPEWEGPGPMGMEREEPVLWRNITDPSASWRSSASVLWTHPSFHALRTLPHYQLSFSEWLAAELRVQRSQDALSDPERQEYQQWMCQQEYLSAPLDQGGCGGDVRVACGHILSAVLELETGSVPHLRGWDRGPRVDGEALTPASRTSCADCRSCCTSWSWLQSPAGAGGRGRFLLDLIWEKCSVPGHVPTASTDLSTVLSTDLALQQALHACNRVMVALPVTALVTVRTQGGRTTLDCSTFMEHVNHRQRNVCTPAGLLPYPLTAHFCRGVLTASMRCDRPSRVVNEALSQMHQQCPLLLVSAVRWWAWLGPVLVSLWRRLSEDPLPEELLRLADCYTWACSAVRAESRPRPSAPPLLLAASLHRAGGRSLSTALEQLGQQRQVLVFLLFFFITDLLSALLEPQEKSVEKARGLCLEILTHLQDCTDWLPLFQPPGAERGSYQAVTMATTDRHARLMPLGFYSLIPHLDGEVSGRFARAPGFLLCALRCYSALSALFLDGRAPVPRADPTPAQADPLEIVARARRALFRIIALSPTPCVSHGLRRQLQEACGDLDPEVSAALSSHLAPPSPDHALRELDFL</sequence>
<gene>
    <name evidence="6" type="ORF">ANANG_G00208940</name>
</gene>
<organism evidence="6 7">
    <name type="scientific">Anguilla anguilla</name>
    <name type="common">European freshwater eel</name>
    <name type="synonym">Muraena anguilla</name>
    <dbReference type="NCBI Taxonomy" id="7936"/>
    <lineage>
        <taxon>Eukaryota</taxon>
        <taxon>Metazoa</taxon>
        <taxon>Chordata</taxon>
        <taxon>Craniata</taxon>
        <taxon>Vertebrata</taxon>
        <taxon>Euteleostomi</taxon>
        <taxon>Actinopterygii</taxon>
        <taxon>Neopterygii</taxon>
        <taxon>Teleostei</taxon>
        <taxon>Anguilliformes</taxon>
        <taxon>Anguillidae</taxon>
        <taxon>Anguilla</taxon>
    </lineage>
</organism>
<feature type="compositionally biased region" description="Low complexity" evidence="1">
    <location>
        <begin position="877"/>
        <end position="887"/>
    </location>
</feature>
<dbReference type="InterPro" id="IPR055277">
    <property type="entry name" value="Fanconi_A_C"/>
</dbReference>
<feature type="domain" description="Fanconi anaemia group A protein helical" evidence="4">
    <location>
        <begin position="535"/>
        <end position="616"/>
    </location>
</feature>
<dbReference type="PRINTS" id="PR00826">
    <property type="entry name" value="FANCONIAGENE"/>
</dbReference>
<comment type="caution">
    <text evidence="6">The sequence shown here is derived from an EMBL/GenBank/DDBJ whole genome shotgun (WGS) entry which is preliminary data.</text>
</comment>
<evidence type="ECO:0008006" key="8">
    <source>
        <dbReference type="Google" id="ProtNLM"/>
    </source>
</evidence>
<dbReference type="Pfam" id="PF24783">
    <property type="entry name" value="FANCA_arcN"/>
    <property type="match status" value="1"/>
</dbReference>
<reference evidence="6" key="1">
    <citation type="submission" date="2021-01" db="EMBL/GenBank/DDBJ databases">
        <title>A chromosome-scale assembly of European eel, Anguilla anguilla.</title>
        <authorList>
            <person name="Henkel C."/>
            <person name="Jong-Raadsen S.A."/>
            <person name="Dufour S."/>
            <person name="Weltzien F.-A."/>
            <person name="Palstra A.P."/>
            <person name="Pelster B."/>
            <person name="Spaink H.P."/>
            <person name="Van Den Thillart G.E."/>
            <person name="Jansen H."/>
            <person name="Zahm M."/>
            <person name="Klopp C."/>
            <person name="Cedric C."/>
            <person name="Louis A."/>
            <person name="Berthelot C."/>
            <person name="Parey E."/>
            <person name="Roest Crollius H."/>
            <person name="Montfort J."/>
            <person name="Robinson-Rechavi M."/>
            <person name="Bucao C."/>
            <person name="Bouchez O."/>
            <person name="Gislard M."/>
            <person name="Lluch J."/>
            <person name="Milhes M."/>
            <person name="Lampietro C."/>
            <person name="Lopez Roques C."/>
            <person name="Donnadieu C."/>
            <person name="Braasch I."/>
            <person name="Desvignes T."/>
            <person name="Postlethwait J."/>
            <person name="Bobe J."/>
            <person name="Guiguen Y."/>
            <person name="Dirks R."/>
        </authorList>
    </citation>
    <scope>NUCLEOTIDE SEQUENCE</scope>
    <source>
        <strain evidence="6">Tag_6206</strain>
        <tissue evidence="6">Liver</tissue>
    </source>
</reference>
<feature type="domain" description="Fanconi anaemia group A protein arcN subdomain" evidence="5">
    <location>
        <begin position="635"/>
        <end position="866"/>
    </location>
</feature>
<dbReference type="Pfam" id="PF03511">
    <property type="entry name" value="FANCA_CTD"/>
    <property type="match status" value="1"/>
</dbReference>
<evidence type="ECO:0000259" key="5">
    <source>
        <dbReference type="Pfam" id="PF24783"/>
    </source>
</evidence>
<protein>
    <recommendedName>
        <fullName evidence="8">Fanconi anaemia group A protein N-terminal domain-containing protein</fullName>
    </recommendedName>
</protein>
<evidence type="ECO:0000313" key="7">
    <source>
        <dbReference type="Proteomes" id="UP001044222"/>
    </source>
</evidence>
<dbReference type="PANTHER" id="PTHR12047:SF2">
    <property type="entry name" value="FANCONI ANEMIA GROUP A PROTEIN"/>
    <property type="match status" value="1"/>
</dbReference>
<dbReference type="InterPro" id="IPR003516">
    <property type="entry name" value="FANCA"/>
</dbReference>
<evidence type="ECO:0000259" key="2">
    <source>
        <dbReference type="Pfam" id="PF03511"/>
    </source>
</evidence>
<dbReference type="PANTHER" id="PTHR12047">
    <property type="entry name" value="FANCONI ANEMIA GROUP A PROTEIN"/>
    <property type="match status" value="1"/>
</dbReference>
<dbReference type="Pfam" id="PF24781">
    <property type="entry name" value="FANCA_helical"/>
    <property type="match status" value="1"/>
</dbReference>
<dbReference type="InterPro" id="IPR055386">
    <property type="entry name" value="FANCA_helical"/>
</dbReference>
<dbReference type="Pfam" id="PF15865">
    <property type="entry name" value="Fanconi_A_N"/>
    <property type="match status" value="1"/>
</dbReference>
<proteinExistence type="predicted"/>
<feature type="domain" description="Fanconi anaemia group A protein N-terminal" evidence="3">
    <location>
        <begin position="170"/>
        <end position="515"/>
    </location>
</feature>
<evidence type="ECO:0000313" key="6">
    <source>
        <dbReference type="EMBL" id="KAG5839810.1"/>
    </source>
</evidence>
<dbReference type="InterPro" id="IPR031729">
    <property type="entry name" value="Fanconi_A_N"/>
</dbReference>
<evidence type="ECO:0000256" key="1">
    <source>
        <dbReference type="SAM" id="MobiDB-lite"/>
    </source>
</evidence>
<dbReference type="Proteomes" id="UP001044222">
    <property type="component" value="Chromosome 11"/>
</dbReference>
<dbReference type="GO" id="GO:0043240">
    <property type="term" value="C:Fanconi anaemia nuclear complex"/>
    <property type="evidence" value="ECO:0007669"/>
    <property type="project" value="InterPro"/>
</dbReference>
<dbReference type="EMBL" id="JAFIRN010000011">
    <property type="protein sequence ID" value="KAG5839810.1"/>
    <property type="molecule type" value="Genomic_DNA"/>
</dbReference>